<comment type="similarity">
    <text evidence="1">Belongs to the ABC transporter superfamily. ABCG family. Eye pigment precursor importer (TC 3.A.1.204) subfamily.</text>
</comment>
<evidence type="ECO:0000259" key="3">
    <source>
        <dbReference type="Pfam" id="PF00005"/>
    </source>
</evidence>
<protein>
    <recommendedName>
        <fullName evidence="3">ABC transporter domain-containing protein</fullName>
    </recommendedName>
</protein>
<dbReference type="PANTHER" id="PTHR48042:SF19">
    <property type="entry name" value="OS09G0472100 PROTEIN"/>
    <property type="match status" value="1"/>
</dbReference>
<dbReference type="AlphaFoldDB" id="A0A834FTX9"/>
<proteinExistence type="inferred from homology"/>
<dbReference type="GO" id="GO:0016887">
    <property type="term" value="F:ATP hydrolysis activity"/>
    <property type="evidence" value="ECO:0007669"/>
    <property type="project" value="InterPro"/>
</dbReference>
<keyword evidence="2" id="KW-0813">Transport</keyword>
<dbReference type="EMBL" id="WJXA01000414">
    <property type="protein sequence ID" value="KAF7112842.1"/>
    <property type="molecule type" value="Genomic_DNA"/>
</dbReference>
<accession>A0A834FTX9</accession>
<comment type="caution">
    <text evidence="4">The sequence shown here is derived from an EMBL/GenBank/DDBJ whole genome shotgun (WGS) entry which is preliminary data.</text>
</comment>
<organism evidence="4 5">
    <name type="scientific">Rhododendron simsii</name>
    <name type="common">Sims's rhododendron</name>
    <dbReference type="NCBI Taxonomy" id="118357"/>
    <lineage>
        <taxon>Eukaryota</taxon>
        <taxon>Viridiplantae</taxon>
        <taxon>Streptophyta</taxon>
        <taxon>Embryophyta</taxon>
        <taxon>Tracheophyta</taxon>
        <taxon>Spermatophyta</taxon>
        <taxon>Magnoliopsida</taxon>
        <taxon>eudicotyledons</taxon>
        <taxon>Gunneridae</taxon>
        <taxon>Pentapetalae</taxon>
        <taxon>asterids</taxon>
        <taxon>Ericales</taxon>
        <taxon>Ericaceae</taxon>
        <taxon>Ericoideae</taxon>
        <taxon>Rhodoreae</taxon>
        <taxon>Rhododendron</taxon>
    </lineage>
</organism>
<dbReference type="Gene3D" id="3.40.50.300">
    <property type="entry name" value="P-loop containing nucleotide triphosphate hydrolases"/>
    <property type="match status" value="1"/>
</dbReference>
<dbReference type="SUPFAM" id="SSF52540">
    <property type="entry name" value="P-loop containing nucleoside triphosphate hydrolases"/>
    <property type="match status" value="2"/>
</dbReference>
<evidence type="ECO:0000313" key="5">
    <source>
        <dbReference type="Proteomes" id="UP000626092"/>
    </source>
</evidence>
<dbReference type="Proteomes" id="UP000626092">
    <property type="component" value="Unassembled WGS sequence"/>
</dbReference>
<evidence type="ECO:0000256" key="1">
    <source>
        <dbReference type="ARBA" id="ARBA00005814"/>
    </source>
</evidence>
<keyword evidence="5" id="KW-1185">Reference proteome</keyword>
<name>A0A834FTX9_RHOSS</name>
<gene>
    <name evidence="4" type="ORF">RHSIM_RhsimUnG0188400</name>
</gene>
<reference evidence="4" key="1">
    <citation type="submission" date="2019-11" db="EMBL/GenBank/DDBJ databases">
        <authorList>
            <person name="Liu Y."/>
            <person name="Hou J."/>
            <person name="Li T.-Q."/>
            <person name="Guan C.-H."/>
            <person name="Wu X."/>
            <person name="Wu H.-Z."/>
            <person name="Ling F."/>
            <person name="Zhang R."/>
            <person name="Shi X.-G."/>
            <person name="Ren J.-P."/>
            <person name="Chen E.-F."/>
            <person name="Sun J.-M."/>
        </authorList>
    </citation>
    <scope>NUCLEOTIDE SEQUENCE</scope>
    <source>
        <strain evidence="4">Adult_tree_wgs_1</strain>
        <tissue evidence="4">Leaves</tissue>
    </source>
</reference>
<evidence type="ECO:0000313" key="4">
    <source>
        <dbReference type="EMBL" id="KAF7112842.1"/>
    </source>
</evidence>
<dbReference type="InterPro" id="IPR027417">
    <property type="entry name" value="P-loop_NTPase"/>
</dbReference>
<dbReference type="Pfam" id="PF00005">
    <property type="entry name" value="ABC_tran"/>
    <property type="match status" value="1"/>
</dbReference>
<sequence>MVNSSIDDQWIENVITKGNYRDNTYHGVMVDYEDVRVEHRLNADGGISVTWEDFWVMVSDIKGRQRPIIQGHTGYAQPGEVLAVMGPSGCGKTTLLNALAATNSFIRDFDSLKFFTSNGFIYPTLQNPSDQFLRMINTDFDEITTLLNCTFVLMHSTSYLSV</sequence>
<dbReference type="InterPro" id="IPR052215">
    <property type="entry name" value="Plant_ABCG"/>
</dbReference>
<evidence type="ECO:0000256" key="2">
    <source>
        <dbReference type="ARBA" id="ARBA00022448"/>
    </source>
</evidence>
<dbReference type="PANTHER" id="PTHR48042">
    <property type="entry name" value="ABC TRANSPORTER G FAMILY MEMBER 11"/>
    <property type="match status" value="1"/>
</dbReference>
<dbReference type="GO" id="GO:0005524">
    <property type="term" value="F:ATP binding"/>
    <property type="evidence" value="ECO:0007669"/>
    <property type="project" value="InterPro"/>
</dbReference>
<dbReference type="InterPro" id="IPR003439">
    <property type="entry name" value="ABC_transporter-like_ATP-bd"/>
</dbReference>
<feature type="domain" description="ABC transporter" evidence="3">
    <location>
        <begin position="75"/>
        <end position="101"/>
    </location>
</feature>
<dbReference type="OrthoDB" id="1931512at2759"/>